<dbReference type="Proteomes" id="UP000053555">
    <property type="component" value="Unassembled WGS sequence"/>
</dbReference>
<dbReference type="FunFam" id="2.60.120.330:FF:000143">
    <property type="entry name" value="Gibberellin 2-beta-dioxygenase 8"/>
    <property type="match status" value="1"/>
</dbReference>
<evidence type="ECO:0000256" key="1">
    <source>
        <dbReference type="ARBA" id="ARBA00008056"/>
    </source>
</evidence>
<dbReference type="AlphaFoldDB" id="A0A0B2RGA2"/>
<dbReference type="GO" id="GO:0051213">
    <property type="term" value="F:dioxygenase activity"/>
    <property type="evidence" value="ECO:0007669"/>
    <property type="project" value="UniProtKB-KW"/>
</dbReference>
<keyword evidence="4" id="KW-0408">Iron</keyword>
<dbReference type="InterPro" id="IPR044861">
    <property type="entry name" value="IPNS-like_FE2OG_OXY"/>
</dbReference>
<evidence type="ECO:0000256" key="3">
    <source>
        <dbReference type="ARBA" id="ARBA00023002"/>
    </source>
</evidence>
<dbReference type="EC" id="1.14.17.4" evidence="8"/>
<evidence type="ECO:0000259" key="7">
    <source>
        <dbReference type="Pfam" id="PF14226"/>
    </source>
</evidence>
<organism evidence="8">
    <name type="scientific">Glycine soja</name>
    <name type="common">Wild soybean</name>
    <dbReference type="NCBI Taxonomy" id="3848"/>
    <lineage>
        <taxon>Eukaryota</taxon>
        <taxon>Viridiplantae</taxon>
        <taxon>Streptophyta</taxon>
        <taxon>Embryophyta</taxon>
        <taxon>Tracheophyta</taxon>
        <taxon>Spermatophyta</taxon>
        <taxon>Magnoliopsida</taxon>
        <taxon>eudicotyledons</taxon>
        <taxon>Gunneridae</taxon>
        <taxon>Pentapetalae</taxon>
        <taxon>rosids</taxon>
        <taxon>fabids</taxon>
        <taxon>Fabales</taxon>
        <taxon>Fabaceae</taxon>
        <taxon>Papilionoideae</taxon>
        <taxon>50 kb inversion clade</taxon>
        <taxon>NPAAA clade</taxon>
        <taxon>indigoferoid/millettioid clade</taxon>
        <taxon>Phaseoleae</taxon>
        <taxon>Glycine</taxon>
        <taxon>Glycine subgen. Soja</taxon>
    </lineage>
</organism>
<feature type="domain" description="Isopenicillin N synthase-like Fe(2+) 2OG dioxygenase" evidence="6">
    <location>
        <begin position="138"/>
        <end position="188"/>
    </location>
</feature>
<dbReference type="GO" id="GO:0046872">
    <property type="term" value="F:metal ion binding"/>
    <property type="evidence" value="ECO:0007669"/>
    <property type="project" value="UniProtKB-KW"/>
</dbReference>
<evidence type="ECO:0000313" key="8">
    <source>
        <dbReference type="EMBL" id="KHN30832.1"/>
    </source>
</evidence>
<dbReference type="Pfam" id="PF03171">
    <property type="entry name" value="2OG-FeII_Oxy"/>
    <property type="match status" value="1"/>
</dbReference>
<keyword evidence="3 8" id="KW-0560">Oxidoreductase</keyword>
<evidence type="ECO:0000256" key="5">
    <source>
        <dbReference type="SAM" id="MobiDB-lite"/>
    </source>
</evidence>
<evidence type="ECO:0000259" key="6">
    <source>
        <dbReference type="Pfam" id="PF03171"/>
    </source>
</evidence>
<comment type="similarity">
    <text evidence="1">Belongs to the iron/ascorbate-dependent oxidoreductase family.</text>
</comment>
<dbReference type="GO" id="GO:0009815">
    <property type="term" value="F:1-aminocyclopropane-1-carboxylate oxidase activity"/>
    <property type="evidence" value="ECO:0007669"/>
    <property type="project" value="UniProtKB-EC"/>
</dbReference>
<proteinExistence type="inferred from homology"/>
<keyword evidence="2" id="KW-0479">Metal-binding</keyword>
<protein>
    <submittedName>
        <fullName evidence="8">Gibberellin 2-beta-dioxygenase 8</fullName>
        <ecNumber evidence="8">1.14.17.4</ecNumber>
    </submittedName>
</protein>
<evidence type="ECO:0000256" key="4">
    <source>
        <dbReference type="ARBA" id="ARBA00023004"/>
    </source>
</evidence>
<keyword evidence="8" id="KW-0223">Dioxygenase</keyword>
<dbReference type="SUPFAM" id="SSF51197">
    <property type="entry name" value="Clavaminate synthase-like"/>
    <property type="match status" value="1"/>
</dbReference>
<dbReference type="EMBL" id="KN651355">
    <property type="protein sequence ID" value="KHN30832.1"/>
    <property type="molecule type" value="Genomic_DNA"/>
</dbReference>
<reference evidence="8" key="1">
    <citation type="submission" date="2014-07" db="EMBL/GenBank/DDBJ databases">
        <title>Identification of a novel salt tolerance gene in wild soybean by whole-genome sequencing.</title>
        <authorList>
            <person name="Lam H.-M."/>
            <person name="Qi X."/>
            <person name="Li M.-W."/>
            <person name="Liu X."/>
            <person name="Xie M."/>
            <person name="Ni M."/>
            <person name="Xu X."/>
        </authorList>
    </citation>
    <scope>NUCLEOTIDE SEQUENCE [LARGE SCALE GENOMIC DNA]</scope>
    <source>
        <tissue evidence="8">Root</tissue>
    </source>
</reference>
<dbReference type="InterPro" id="IPR026992">
    <property type="entry name" value="DIOX_N"/>
</dbReference>
<gene>
    <name evidence="8" type="ORF">glysoja_034856</name>
</gene>
<dbReference type="PANTHER" id="PTHR10209:SF732">
    <property type="entry name" value="FLAVONOL SYNTHASE_FLAVANONE 3-HYDROXYLASE-LIKE"/>
    <property type="match status" value="1"/>
</dbReference>
<sequence length="211" mass="23598">MGEACIPTADLSPFVREDEDGKKKAMEAITQACSEYGFFQIVNHGVSLDLIKEAMQPSKTFFDYSDEEKSKSSPSTNAPLPAGYSKQPLHSPDKNEFQLSLKTLPSSDGLLLESIINECLGLPTNFLKEFNHDRSWDFLLALRYFPASNNDNNGITEHEDSNILTFVIQDGVGGLQVLRNVEWIPAVPRGHYCGQWKRCYPGNSVFKCTKI</sequence>
<accession>A0A0B2RGA2</accession>
<dbReference type="Pfam" id="PF14226">
    <property type="entry name" value="DIOX_N"/>
    <property type="match status" value="1"/>
</dbReference>
<feature type="region of interest" description="Disordered" evidence="5">
    <location>
        <begin position="63"/>
        <end position="90"/>
    </location>
</feature>
<dbReference type="PANTHER" id="PTHR10209">
    <property type="entry name" value="OXIDOREDUCTASE, 2OG-FE II OXYGENASE FAMILY PROTEIN"/>
    <property type="match status" value="1"/>
</dbReference>
<name>A0A0B2RGA2_GLYSO</name>
<dbReference type="Gene3D" id="2.60.120.330">
    <property type="entry name" value="B-lactam Antibiotic, Isopenicillin N Synthase, Chain"/>
    <property type="match status" value="2"/>
</dbReference>
<evidence type="ECO:0000256" key="2">
    <source>
        <dbReference type="ARBA" id="ARBA00022723"/>
    </source>
</evidence>
<dbReference type="InterPro" id="IPR027443">
    <property type="entry name" value="IPNS-like_sf"/>
</dbReference>
<feature type="domain" description="Non-haem dioxygenase N-terminal" evidence="7">
    <location>
        <begin position="6"/>
        <end position="87"/>
    </location>
</feature>